<sequence length="469" mass="53818">MARLVSRGLRLGRSAIIQTGSTVSRYGLSYLMPALLSDRSVLLVAPLKVQQRLFQDQIPCLQQWLQTDKVIKKAENTINFSNFTGLLMVSPQVWLSHYLTKRVDFPDHIPTLIDDADNLEKWTRDYLTLTLTPEHWQQLQTAYSAYGNLIQEVRFHLKNNIFSHPNNPYECYLIEGEAYDSLQHLGEVLTGESPLQQFYQQSQQPNQLVWASIDRQQQEFYLHISPLDVASILQPIWQASPVVLMGGFLDGDKTANTYRETIGLTDDILCLKFSHNRQNELIKLYIRDRFPLPNTPEFQGVLIEEIILLIKVCIQRSNPIIIIVNDTPLKSQVGTTLAAEFGSRVQVEKTTISDNSILISGWDFWDSYQEVLPIPQLLVMATLPIPSLENPLVAARVTYCKRQHKDWFRSYLLPTALKAIQRAVMPLRESQGIVALLDNRVNYRSYGHQILTALEPYAKINYIDASWFE</sequence>
<name>A0A401IG08_APHSA</name>
<protein>
    <submittedName>
        <fullName evidence="2">Helicase</fullName>
    </submittedName>
</protein>
<dbReference type="InterPro" id="IPR006555">
    <property type="entry name" value="ATP-dep_Helicase_C"/>
</dbReference>
<reference evidence="3" key="1">
    <citation type="submission" date="2017-05" db="EMBL/GenBank/DDBJ databases">
        <title>Physiological properties and genetic analysis related to exopolysaccharide production of fresh-water unicellular cyanobacterium Aphanothece sacrum, Suizenji Nori, that has been cultured as a food source in Japan.</title>
        <authorList>
            <person name="Kanesaki Y."/>
            <person name="Yoshikawa S."/>
            <person name="Ohki K."/>
        </authorList>
    </citation>
    <scope>NUCLEOTIDE SEQUENCE [LARGE SCALE GENOMIC DNA]</scope>
    <source>
        <strain evidence="3">FPU1</strain>
    </source>
</reference>
<evidence type="ECO:0000259" key="1">
    <source>
        <dbReference type="Pfam" id="PF13307"/>
    </source>
</evidence>
<accession>A0A401IG08</accession>
<dbReference type="Pfam" id="PF13307">
    <property type="entry name" value="Helicase_C_2"/>
    <property type="match status" value="1"/>
</dbReference>
<dbReference type="AlphaFoldDB" id="A0A401IG08"/>
<dbReference type="RefSeq" id="WP_227873524.1">
    <property type="nucleotide sequence ID" value="NZ_BDQK01000006.1"/>
</dbReference>
<dbReference type="GO" id="GO:0003676">
    <property type="term" value="F:nucleic acid binding"/>
    <property type="evidence" value="ECO:0007669"/>
    <property type="project" value="InterPro"/>
</dbReference>
<feature type="domain" description="ATP-dependent helicase C-terminal" evidence="1">
    <location>
        <begin position="377"/>
        <end position="456"/>
    </location>
</feature>
<dbReference type="Proteomes" id="UP000287247">
    <property type="component" value="Unassembled WGS sequence"/>
</dbReference>
<gene>
    <name evidence="2" type="ORF">AsFPU1_1626</name>
</gene>
<dbReference type="GO" id="GO:0016818">
    <property type="term" value="F:hydrolase activity, acting on acid anhydrides, in phosphorus-containing anhydrides"/>
    <property type="evidence" value="ECO:0007669"/>
    <property type="project" value="InterPro"/>
</dbReference>
<evidence type="ECO:0000313" key="3">
    <source>
        <dbReference type="Proteomes" id="UP000287247"/>
    </source>
</evidence>
<dbReference type="GO" id="GO:0006139">
    <property type="term" value="P:nucleobase-containing compound metabolic process"/>
    <property type="evidence" value="ECO:0007669"/>
    <property type="project" value="InterPro"/>
</dbReference>
<proteinExistence type="predicted"/>
<keyword evidence="2" id="KW-0378">Hydrolase</keyword>
<evidence type="ECO:0000313" key="2">
    <source>
        <dbReference type="EMBL" id="GBF80225.1"/>
    </source>
</evidence>
<dbReference type="GO" id="GO:0005524">
    <property type="term" value="F:ATP binding"/>
    <property type="evidence" value="ECO:0007669"/>
    <property type="project" value="InterPro"/>
</dbReference>
<keyword evidence="2" id="KW-0347">Helicase</keyword>
<keyword evidence="3" id="KW-1185">Reference proteome</keyword>
<keyword evidence="2" id="KW-0067">ATP-binding</keyword>
<comment type="caution">
    <text evidence="2">The sequence shown here is derived from an EMBL/GenBank/DDBJ whole genome shotgun (WGS) entry which is preliminary data.</text>
</comment>
<dbReference type="EMBL" id="BDQK01000006">
    <property type="protein sequence ID" value="GBF80225.1"/>
    <property type="molecule type" value="Genomic_DNA"/>
</dbReference>
<organism evidence="2 3">
    <name type="scientific">Aphanothece sacrum FPU1</name>
    <dbReference type="NCBI Taxonomy" id="1920663"/>
    <lineage>
        <taxon>Bacteria</taxon>
        <taxon>Bacillati</taxon>
        <taxon>Cyanobacteriota</taxon>
        <taxon>Cyanophyceae</taxon>
        <taxon>Oscillatoriophycideae</taxon>
        <taxon>Chroococcales</taxon>
        <taxon>Aphanothecaceae</taxon>
        <taxon>Aphanothece</taxon>
    </lineage>
</organism>
<keyword evidence="2" id="KW-0547">Nucleotide-binding</keyword>
<dbReference type="GO" id="GO:0004386">
    <property type="term" value="F:helicase activity"/>
    <property type="evidence" value="ECO:0007669"/>
    <property type="project" value="UniProtKB-KW"/>
</dbReference>